<dbReference type="GeneID" id="103120099"/>
<evidence type="ECO:0000256" key="8">
    <source>
        <dbReference type="ARBA" id="ARBA00023136"/>
    </source>
</evidence>
<evidence type="ECO:0000256" key="19">
    <source>
        <dbReference type="RuleBase" id="RU000687"/>
    </source>
</evidence>
<feature type="region of interest" description="Disordered" evidence="20">
    <location>
        <begin position="516"/>
        <end position="659"/>
    </location>
</feature>
<dbReference type="Pfam" id="PF02931">
    <property type="entry name" value="Neur_chan_LBD"/>
    <property type="match status" value="1"/>
</dbReference>
<dbReference type="NCBIfam" id="TIGR00860">
    <property type="entry name" value="LIC"/>
    <property type="match status" value="1"/>
</dbReference>
<dbReference type="Gene3D" id="2.70.170.10">
    <property type="entry name" value="Neurotransmitter-gated ion-channel ligand-binding domain"/>
    <property type="match status" value="1"/>
</dbReference>
<dbReference type="InterPro" id="IPR006202">
    <property type="entry name" value="Neur_chan_lig-bd"/>
</dbReference>
<evidence type="ECO:0000256" key="14">
    <source>
        <dbReference type="ARBA" id="ARBA00023257"/>
    </source>
</evidence>
<dbReference type="PRINTS" id="PR01160">
    <property type="entry name" value="GABAARBETA"/>
</dbReference>
<feature type="domain" description="Neurotransmitter-gated ion-channel transmembrane" evidence="22">
    <location>
        <begin position="280"/>
        <end position="392"/>
    </location>
</feature>
<evidence type="ECO:0000256" key="20">
    <source>
        <dbReference type="SAM" id="MobiDB-lite"/>
    </source>
</evidence>
<comment type="similarity">
    <text evidence="19">Belongs to the ligand-gated ion channel (TC 1.A.9) family.</text>
</comment>
<evidence type="ECO:0000256" key="11">
    <source>
        <dbReference type="ARBA" id="ARBA00023173"/>
    </source>
</evidence>
<dbReference type="SUPFAM" id="SSF90112">
    <property type="entry name" value="Neurotransmitter-gated ion-channel transmembrane pore"/>
    <property type="match status" value="1"/>
</dbReference>
<feature type="compositionally biased region" description="Basic and acidic residues" evidence="20">
    <location>
        <begin position="746"/>
        <end position="755"/>
    </location>
</feature>
<keyword evidence="10 24" id="KW-0675">Receptor</keyword>
<dbReference type="InterPro" id="IPR006028">
    <property type="entry name" value="GABAA/Glycine_rcpt"/>
</dbReference>
<feature type="signal peptide" evidence="19">
    <location>
        <begin position="1"/>
        <end position="23"/>
    </location>
</feature>
<feature type="chain" id="PRO_5044994567" evidence="19">
    <location>
        <begin position="24"/>
        <end position="812"/>
    </location>
</feature>
<feature type="transmembrane region" description="Helical" evidence="19">
    <location>
        <begin position="339"/>
        <end position="362"/>
    </location>
</feature>
<keyword evidence="12" id="KW-0325">Glycoprotein</keyword>
<dbReference type="PRINTS" id="PR00252">
    <property type="entry name" value="NRIONCHANNEL"/>
</dbReference>
<accession>A0ABM3WS78</accession>
<keyword evidence="13" id="KW-0868">Chloride</keyword>
<keyword evidence="1 19" id="KW-0813">Transport</keyword>
<dbReference type="InterPro" id="IPR036734">
    <property type="entry name" value="Neur_chan_lig-bd_sf"/>
</dbReference>
<organism evidence="23 24">
    <name type="scientific">Erinaceus europaeus</name>
    <name type="common">Western European hedgehog</name>
    <dbReference type="NCBI Taxonomy" id="9365"/>
    <lineage>
        <taxon>Eukaryota</taxon>
        <taxon>Metazoa</taxon>
        <taxon>Chordata</taxon>
        <taxon>Craniata</taxon>
        <taxon>Vertebrata</taxon>
        <taxon>Euteleostomi</taxon>
        <taxon>Mammalia</taxon>
        <taxon>Eutheria</taxon>
        <taxon>Laurasiatheria</taxon>
        <taxon>Eulipotyphla</taxon>
        <taxon>Erinaceidae</taxon>
        <taxon>Erinaceinae</taxon>
        <taxon>Erinaceus</taxon>
    </lineage>
</organism>
<evidence type="ECO:0000256" key="2">
    <source>
        <dbReference type="ARBA" id="ARBA00022475"/>
    </source>
</evidence>
<evidence type="ECO:0000256" key="7">
    <source>
        <dbReference type="ARBA" id="ARBA00023065"/>
    </source>
</evidence>
<feature type="transmembrane region" description="Helical" evidence="19">
    <location>
        <begin position="276"/>
        <end position="295"/>
    </location>
</feature>
<evidence type="ECO:0000259" key="22">
    <source>
        <dbReference type="Pfam" id="PF02932"/>
    </source>
</evidence>
<evidence type="ECO:0000259" key="21">
    <source>
        <dbReference type="Pfam" id="PF02931"/>
    </source>
</evidence>
<keyword evidence="2" id="KW-1003">Cell membrane</keyword>
<keyword evidence="23" id="KW-1185">Reference proteome</keyword>
<feature type="compositionally biased region" description="Acidic residues" evidence="20">
    <location>
        <begin position="722"/>
        <end position="745"/>
    </location>
</feature>
<reference evidence="24" key="1">
    <citation type="submission" date="2025-08" db="UniProtKB">
        <authorList>
            <consortium name="RefSeq"/>
        </authorList>
    </citation>
    <scope>IDENTIFICATION</scope>
</reference>
<dbReference type="InterPro" id="IPR006201">
    <property type="entry name" value="Neur_channel"/>
</dbReference>
<keyword evidence="6" id="KW-0770">Synapse</keyword>
<feature type="compositionally biased region" description="Acidic residues" evidence="20">
    <location>
        <begin position="561"/>
        <end position="625"/>
    </location>
</feature>
<dbReference type="InterPro" id="IPR002289">
    <property type="entry name" value="GABAAb_rcpt"/>
</dbReference>
<dbReference type="InterPro" id="IPR006029">
    <property type="entry name" value="Neurotrans-gated_channel_TM"/>
</dbReference>
<evidence type="ECO:0000256" key="4">
    <source>
        <dbReference type="ARBA" id="ARBA00022729"/>
    </source>
</evidence>
<evidence type="ECO:0000256" key="9">
    <source>
        <dbReference type="ARBA" id="ARBA00023157"/>
    </source>
</evidence>
<dbReference type="PANTHER" id="PTHR18945">
    <property type="entry name" value="NEUROTRANSMITTER GATED ION CHANNEL"/>
    <property type="match status" value="1"/>
</dbReference>
<keyword evidence="5 19" id="KW-1133">Transmembrane helix</keyword>
<dbReference type="InterPro" id="IPR038050">
    <property type="entry name" value="Neuro_actylchol_rec"/>
</dbReference>
<dbReference type="PROSITE" id="PS00236">
    <property type="entry name" value="NEUROTR_ION_CHANNEL"/>
    <property type="match status" value="1"/>
</dbReference>
<keyword evidence="16 19" id="KW-0407">Ion channel</keyword>
<evidence type="ECO:0000256" key="6">
    <source>
        <dbReference type="ARBA" id="ARBA00023018"/>
    </source>
</evidence>
<evidence type="ECO:0000256" key="10">
    <source>
        <dbReference type="ARBA" id="ARBA00023170"/>
    </source>
</evidence>
<evidence type="ECO:0000256" key="16">
    <source>
        <dbReference type="ARBA" id="ARBA00023303"/>
    </source>
</evidence>
<comment type="catalytic activity">
    <reaction evidence="17">
        <text>chloride(in) = chloride(out)</text>
        <dbReference type="Rhea" id="RHEA:29823"/>
        <dbReference type="ChEBI" id="CHEBI:17996"/>
    </reaction>
</comment>
<evidence type="ECO:0000256" key="15">
    <source>
        <dbReference type="ARBA" id="ARBA00023286"/>
    </source>
</evidence>
<dbReference type="SUPFAM" id="SSF63712">
    <property type="entry name" value="Nicotinic receptor ligand binding domain-like"/>
    <property type="match status" value="1"/>
</dbReference>
<feature type="region of interest" description="Disordered" evidence="20">
    <location>
        <begin position="716"/>
        <end position="768"/>
    </location>
</feature>
<dbReference type="Proteomes" id="UP001652624">
    <property type="component" value="Chromosome X"/>
</dbReference>
<gene>
    <name evidence="24" type="primary">GABRQ</name>
</gene>
<evidence type="ECO:0000256" key="17">
    <source>
        <dbReference type="ARBA" id="ARBA00024167"/>
    </source>
</evidence>
<feature type="compositionally biased region" description="Gly residues" evidence="20">
    <location>
        <begin position="538"/>
        <end position="547"/>
    </location>
</feature>
<dbReference type="Gene3D" id="1.20.58.390">
    <property type="entry name" value="Neurotransmitter-gated ion-channel transmembrane domain"/>
    <property type="match status" value="1"/>
</dbReference>
<keyword evidence="14" id="KW-0628">Postsynaptic cell membrane</keyword>
<protein>
    <submittedName>
        <fullName evidence="24">Gamma-aminobutyric acid receptor subunit theta</fullName>
    </submittedName>
</protein>
<keyword evidence="15" id="KW-1071">Ligand-gated ion channel</keyword>
<evidence type="ECO:0000256" key="5">
    <source>
        <dbReference type="ARBA" id="ARBA00022989"/>
    </source>
</evidence>
<feature type="transmembrane region" description="Helical" evidence="19">
    <location>
        <begin position="793"/>
        <end position="809"/>
    </location>
</feature>
<evidence type="ECO:0000256" key="1">
    <source>
        <dbReference type="ARBA" id="ARBA00022448"/>
    </source>
</evidence>
<keyword evidence="4 19" id="KW-0732">Signal</keyword>
<keyword evidence="8 19" id="KW-0472">Membrane</keyword>
<comment type="subcellular location">
    <subcellularLocation>
        <location evidence="18">Postsynaptic cell membrane</location>
        <topology evidence="18">Multi-pass membrane protein</topology>
    </subcellularLocation>
</comment>
<evidence type="ECO:0000256" key="12">
    <source>
        <dbReference type="ARBA" id="ARBA00023180"/>
    </source>
</evidence>
<evidence type="ECO:0000313" key="24">
    <source>
        <dbReference type="RefSeq" id="XP_060039433.1"/>
    </source>
</evidence>
<evidence type="ECO:0000313" key="23">
    <source>
        <dbReference type="Proteomes" id="UP001652624"/>
    </source>
</evidence>
<dbReference type="InterPro" id="IPR018000">
    <property type="entry name" value="Neurotransmitter_ion_chnl_CS"/>
</dbReference>
<evidence type="ECO:0000256" key="18">
    <source>
        <dbReference type="ARBA" id="ARBA00034104"/>
    </source>
</evidence>
<evidence type="ECO:0000256" key="13">
    <source>
        <dbReference type="ARBA" id="ARBA00023214"/>
    </source>
</evidence>
<keyword evidence="11" id="KW-0869">Chloride channel</keyword>
<keyword evidence="7 19" id="KW-0406">Ion transport</keyword>
<sequence>MSIRGMLRAAVFLLLIRTWLAEGDDPSVPPTVAPTVPPTLNLDLVSSVPKLVLNLFDCKNCANETVVHNILERVLSNYDDRLRPNFGGGPVPVGISMYVSRIEKVSEKNMDYTISMFFHQTWKDPRLAYHETNQNLTLDYRLLEKLWVPDCYFLNSKEAFVHDMTVQNRVFQLHPDGTVHYGIRLTTTAACVMNLEKFPLDKQTCNLEVESYGYTVDDIELYWEGNENAVQGTEKLDIPQFSFLGKNVLSKEVFLYTGSYVRLIVRFLIQREVTSYLFQIYWPMILVTIASWISFWMNYESSAARVTVGLSSMLVLNTINSHLREKLPNVSCVKAIDVYMMVCFLFIFLSLVEYVYINFFFYARRGRRLGRHARRRQRLMRLRQRLRRQAQRLMAGYQYEEVLMQLLARWWHREAMTEEEAYDGQPPIEQEEERPCPPPSPAVLVHARPDSGGFLPLPDVCSVGDHIHFEDEVTPAPPEPVQASLASPEHCSSLSSFSLRAPLAQAESFSSLSSLSSDETLSDLPCTSEQDLQDSGSSGEGSDGEGSYGESSEGEGSYGEGSEDREGSDEGEGSDDGEGSEDREGSDEGEGSDDREGSEEDALEVEDEIAPIDSCDSSDYEDFECFEGHEDREDNEGLEGPSYPDANSTSDESEGSDVRMVLLSRRRVRGGNTTNEEVFELCESLERIHRLPEDVRMESGYLGLREECRRAVAAAAHRNEDIDGADADDEDEDDEDDGQDEQESADSEHCDHDSSSDSEDSSPPSPKCSFKEGFSSKLFRPVYIPLLDRCSRVLFPLAFLVFNIIYWVYHVY</sequence>
<keyword evidence="3 19" id="KW-0812">Transmembrane</keyword>
<dbReference type="PRINTS" id="PR00253">
    <property type="entry name" value="GABAARECEPTR"/>
</dbReference>
<name>A0ABM3WS78_ERIEU</name>
<dbReference type="Pfam" id="PF02932">
    <property type="entry name" value="Neur_chan_memb"/>
    <property type="match status" value="1"/>
</dbReference>
<proteinExistence type="inferred from homology"/>
<comment type="caution">
    <text evidence="19">Lacks conserved residue(s) required for the propagation of feature annotation.</text>
</comment>
<evidence type="ECO:0000256" key="3">
    <source>
        <dbReference type="ARBA" id="ARBA00022692"/>
    </source>
</evidence>
<dbReference type="RefSeq" id="XP_060039433.1">
    <property type="nucleotide sequence ID" value="XM_060183450.1"/>
</dbReference>
<keyword evidence="9" id="KW-1015">Disulfide bond</keyword>
<dbReference type="InterPro" id="IPR036719">
    <property type="entry name" value="Neuro-gated_channel_TM_sf"/>
</dbReference>
<feature type="domain" description="Neurotransmitter-gated ion-channel ligand-binding" evidence="21">
    <location>
        <begin position="69"/>
        <end position="272"/>
    </location>
</feature>